<dbReference type="EMBL" id="JANLCJ010000487">
    <property type="protein sequence ID" value="MCS5737188.1"/>
    <property type="molecule type" value="Genomic_DNA"/>
</dbReference>
<dbReference type="Gene3D" id="3.30.420.10">
    <property type="entry name" value="Ribonuclease H-like superfamily/Ribonuclease H"/>
    <property type="match status" value="1"/>
</dbReference>
<sequence>MKIFFTDIETNNFYHDVDTFHCSWIIDLVSGKRKGFRPHQLEEYLKTLAKGDVIVGHNIVDYDLPVLAKLSGTDLSFNVFDTLVLSRLLDPDMFGGHSLKA</sequence>
<organism evidence="1 2">
    <name type="scientific">Herbiconiux daphne</name>
    <dbReference type="NCBI Taxonomy" id="2970914"/>
    <lineage>
        <taxon>Bacteria</taxon>
        <taxon>Bacillati</taxon>
        <taxon>Actinomycetota</taxon>
        <taxon>Actinomycetes</taxon>
        <taxon>Micrococcales</taxon>
        <taxon>Microbacteriaceae</taxon>
        <taxon>Herbiconiux</taxon>
    </lineage>
</organism>
<proteinExistence type="predicted"/>
<dbReference type="InterPro" id="IPR036397">
    <property type="entry name" value="RNaseH_sf"/>
</dbReference>
<keyword evidence="2" id="KW-1185">Reference proteome</keyword>
<accession>A0ABT2HB40</accession>
<dbReference type="RefSeq" id="WP_259543514.1">
    <property type="nucleotide sequence ID" value="NZ_JANLCJ010000487.1"/>
</dbReference>
<evidence type="ECO:0000313" key="2">
    <source>
        <dbReference type="Proteomes" id="UP001165586"/>
    </source>
</evidence>
<dbReference type="InterPro" id="IPR012337">
    <property type="entry name" value="RNaseH-like_sf"/>
</dbReference>
<gene>
    <name evidence="1" type="ORF">N1032_26015</name>
</gene>
<name>A0ABT2HB40_9MICO</name>
<feature type="non-terminal residue" evidence="1">
    <location>
        <position position="101"/>
    </location>
</feature>
<comment type="caution">
    <text evidence="1">The sequence shown here is derived from an EMBL/GenBank/DDBJ whole genome shotgun (WGS) entry which is preliminary data.</text>
</comment>
<protein>
    <submittedName>
        <fullName evidence="1">Uncharacterized protein</fullName>
    </submittedName>
</protein>
<dbReference type="Proteomes" id="UP001165586">
    <property type="component" value="Unassembled WGS sequence"/>
</dbReference>
<dbReference type="SUPFAM" id="SSF53098">
    <property type="entry name" value="Ribonuclease H-like"/>
    <property type="match status" value="1"/>
</dbReference>
<evidence type="ECO:0000313" key="1">
    <source>
        <dbReference type="EMBL" id="MCS5737188.1"/>
    </source>
</evidence>
<reference evidence="1" key="1">
    <citation type="submission" date="2022-08" db="EMBL/GenBank/DDBJ databases">
        <authorList>
            <person name="Deng Y."/>
            <person name="Han X.-F."/>
            <person name="Zhang Y.-Q."/>
        </authorList>
    </citation>
    <scope>NUCLEOTIDE SEQUENCE</scope>
    <source>
        <strain evidence="1">CPCC 203386</strain>
    </source>
</reference>